<evidence type="ECO:0000256" key="6">
    <source>
        <dbReference type="ARBA" id="ARBA00022737"/>
    </source>
</evidence>
<keyword evidence="13" id="KW-1185">Reference proteome</keyword>
<comment type="caution">
    <text evidence="12">The sequence shown here is derived from an EMBL/GenBank/DDBJ whole genome shotgun (WGS) entry which is preliminary data.</text>
</comment>
<dbReference type="FunFam" id="2.10.25.10:FF:000076">
    <property type="entry name" value="Integrin beta"/>
    <property type="match status" value="1"/>
</dbReference>
<dbReference type="Gene3D" id="2.10.25.10">
    <property type="entry name" value="Laminin"/>
    <property type="match status" value="1"/>
</dbReference>
<dbReference type="Proteomes" id="UP000299102">
    <property type="component" value="Unassembled WGS sequence"/>
</dbReference>
<dbReference type="InterPro" id="IPR057073">
    <property type="entry name" value="EGF_integrin_2"/>
</dbReference>
<keyword evidence="2" id="KW-1003">Cell membrane</keyword>
<dbReference type="EMBL" id="BGZK01000755">
    <property type="protein sequence ID" value="GBP59191.1"/>
    <property type="molecule type" value="Genomic_DNA"/>
</dbReference>
<dbReference type="AlphaFoldDB" id="A0A4C1X604"/>
<gene>
    <name evidence="12" type="ORF">EVAR_54625_1</name>
</gene>
<proteinExistence type="predicted"/>
<keyword evidence="8" id="KW-0472">Membrane</keyword>
<keyword evidence="4" id="KW-0812">Transmembrane</keyword>
<keyword evidence="10" id="KW-0325">Glycoprotein</keyword>
<feature type="domain" description="Integrin beta epidermal growth factor-like" evidence="11">
    <location>
        <begin position="80"/>
        <end position="126"/>
    </location>
</feature>
<evidence type="ECO:0000256" key="9">
    <source>
        <dbReference type="ARBA" id="ARBA00023157"/>
    </source>
</evidence>
<evidence type="ECO:0000256" key="2">
    <source>
        <dbReference type="ARBA" id="ARBA00022475"/>
    </source>
</evidence>
<reference evidence="12 13" key="1">
    <citation type="journal article" date="2019" name="Commun. Biol.">
        <title>The bagworm genome reveals a unique fibroin gene that provides high tensile strength.</title>
        <authorList>
            <person name="Kono N."/>
            <person name="Nakamura H."/>
            <person name="Ohtoshi R."/>
            <person name="Tomita M."/>
            <person name="Numata K."/>
            <person name="Arakawa K."/>
        </authorList>
    </citation>
    <scope>NUCLEOTIDE SEQUENCE [LARGE SCALE GENOMIC DNA]</scope>
</reference>
<dbReference type="GO" id="GO:0005886">
    <property type="term" value="C:plasma membrane"/>
    <property type="evidence" value="ECO:0007669"/>
    <property type="project" value="UniProtKB-SubCell"/>
</dbReference>
<evidence type="ECO:0000313" key="12">
    <source>
        <dbReference type="EMBL" id="GBP59191.1"/>
    </source>
</evidence>
<evidence type="ECO:0000256" key="7">
    <source>
        <dbReference type="ARBA" id="ARBA00022989"/>
    </source>
</evidence>
<evidence type="ECO:0000256" key="8">
    <source>
        <dbReference type="ARBA" id="ARBA00023136"/>
    </source>
</evidence>
<evidence type="ECO:0000313" key="13">
    <source>
        <dbReference type="Proteomes" id="UP000299102"/>
    </source>
</evidence>
<keyword evidence="9" id="KW-1015">Disulfide bond</keyword>
<evidence type="ECO:0000256" key="5">
    <source>
        <dbReference type="ARBA" id="ARBA00022729"/>
    </source>
</evidence>
<dbReference type="OrthoDB" id="9930377at2759"/>
<evidence type="ECO:0000256" key="10">
    <source>
        <dbReference type="ARBA" id="ARBA00023180"/>
    </source>
</evidence>
<comment type="subcellular location">
    <subcellularLocation>
        <location evidence="1">Cell membrane</location>
        <topology evidence="1">Single-pass type I membrane protein</topology>
    </subcellularLocation>
</comment>
<evidence type="ECO:0000256" key="4">
    <source>
        <dbReference type="ARBA" id="ARBA00022692"/>
    </source>
</evidence>
<keyword evidence="3" id="KW-0245">EGF-like domain</keyword>
<name>A0A4C1X604_EUMVA</name>
<keyword evidence="6" id="KW-0677">Repeat</keyword>
<dbReference type="PROSITE" id="PS00243">
    <property type="entry name" value="I_EGF_1"/>
    <property type="match status" value="1"/>
</dbReference>
<protein>
    <recommendedName>
        <fullName evidence="11">Integrin beta epidermal growth factor-like domain-containing protein</fullName>
    </recommendedName>
</protein>
<evidence type="ECO:0000256" key="1">
    <source>
        <dbReference type="ARBA" id="ARBA00004251"/>
    </source>
</evidence>
<accession>A0A4C1X604</accession>
<keyword evidence="5" id="KW-0732">Signal</keyword>
<dbReference type="Pfam" id="PF23105">
    <property type="entry name" value="EGF_integrin"/>
    <property type="match status" value="1"/>
</dbReference>
<sequence>MFSCVHGKTVAIDESWTCHTKLSCSDCLQLTHCQWCESEKSCLSPKISSDVCPDELIIYEDKNVDIALNAECACGGGKVEKESCVPTGADNTTICSGRGECVCGRCFCKTPDPEHPTKMITGEFCELDNYSCEGPSCREGPYYAPWNF</sequence>
<organism evidence="12 13">
    <name type="scientific">Eumeta variegata</name>
    <name type="common">Bagworm moth</name>
    <name type="synonym">Eumeta japonica</name>
    <dbReference type="NCBI Taxonomy" id="151549"/>
    <lineage>
        <taxon>Eukaryota</taxon>
        <taxon>Metazoa</taxon>
        <taxon>Ecdysozoa</taxon>
        <taxon>Arthropoda</taxon>
        <taxon>Hexapoda</taxon>
        <taxon>Insecta</taxon>
        <taxon>Pterygota</taxon>
        <taxon>Neoptera</taxon>
        <taxon>Endopterygota</taxon>
        <taxon>Lepidoptera</taxon>
        <taxon>Glossata</taxon>
        <taxon>Ditrysia</taxon>
        <taxon>Tineoidea</taxon>
        <taxon>Psychidae</taxon>
        <taxon>Oiketicinae</taxon>
        <taxon>Eumeta</taxon>
    </lineage>
</organism>
<evidence type="ECO:0000256" key="3">
    <source>
        <dbReference type="ARBA" id="ARBA00022536"/>
    </source>
</evidence>
<dbReference type="InterPro" id="IPR057243">
    <property type="entry name" value="Integrin_I-EGF_CS"/>
</dbReference>
<keyword evidence="7" id="KW-1133">Transmembrane helix</keyword>
<evidence type="ECO:0000259" key="11">
    <source>
        <dbReference type="Pfam" id="PF23105"/>
    </source>
</evidence>